<dbReference type="Proteomes" id="UP001732700">
    <property type="component" value="Chromosome 5A"/>
</dbReference>
<proteinExistence type="predicted"/>
<reference evidence="1" key="2">
    <citation type="submission" date="2025-09" db="UniProtKB">
        <authorList>
            <consortium name="EnsemblPlants"/>
        </authorList>
    </citation>
    <scope>IDENTIFICATION</scope>
</reference>
<sequence length="784" mass="86947">MDLEFGRSPQRDSWKTTMLLAYQSLGVVYGDLSISPLYVFKSTFAEDIQHSDTNEEIFGVLSFVFWTLTLIPLIKYVSIVLRADDNGEGGTFALYSLICRHGNVSLLPNRQIADEELSTYKLEGNPETADKTRVKVWLEKHKNLHTALLVMVLIGTCMVIGDGVLTPAISVFSAVSGLEFSLSKNHHEYAVIPITCVILAFLFALQHFGTHRVGFIFAPIVLAWLLCISALGLYNIIYWNPHVYQALNPYYMFKFLKKTRKYGWMSLGGILLCMTGSEAMFADLGHFSYSAIQLAFTALVYPALILAYMGQAAYLSKHHDFYSNSQVGFYIAVPDKVRWPVLVLAILASVVGSQAIISGTFSIINQSQSLSCFPRVKVVHTSEKIHGQIYIPEINWLLMILCIAVTVGFRDTKHMGNASGLAVITVMLVTTFLTSLVIMVCWHKPPLVALGFLLFFGSVEALYFSASLIKFLEGAWLPILLALILMAVMLVWHFTTIKKYEFDLQNKVTLEWLLALGDKLGMVRVPGIGLVYTDLTSGVPANFSRFVTNLPAFHNVLVFVCVKSVPVPYVFPKERYLVGRVGPPGHRSYRCIVRYGYRDVHQDVDSFETELIESLARFIKLDASYRCSEASEQQLEEWEPGLTVIGSNTLRDHASYDLQDSVQHSAASVEMMPPAADSPGGAGSELAAHASSAKQVRFFIDSLVASPQADKHVTEELEALSAAREAGTAFILGHSHVQCKPGSSVVKKLTVVGYNFLRRNCRGPDVVLRVPPASLLEVGMVYVL</sequence>
<reference evidence="1" key="1">
    <citation type="submission" date="2021-05" db="EMBL/GenBank/DDBJ databases">
        <authorList>
            <person name="Scholz U."/>
            <person name="Mascher M."/>
            <person name="Fiebig A."/>
        </authorList>
    </citation>
    <scope>NUCLEOTIDE SEQUENCE [LARGE SCALE GENOMIC DNA]</scope>
</reference>
<protein>
    <submittedName>
        <fullName evidence="1">Uncharacterized protein</fullName>
    </submittedName>
</protein>
<name>A0ACD5XFM9_AVESA</name>
<evidence type="ECO:0000313" key="2">
    <source>
        <dbReference type="Proteomes" id="UP001732700"/>
    </source>
</evidence>
<evidence type="ECO:0000313" key="1">
    <source>
        <dbReference type="EnsemblPlants" id="AVESA.00010b.r2.5AG0807340.1.CDS"/>
    </source>
</evidence>
<dbReference type="EnsemblPlants" id="AVESA.00010b.r2.5AG0807340.1">
    <property type="protein sequence ID" value="AVESA.00010b.r2.5AG0807340.1.CDS"/>
    <property type="gene ID" value="AVESA.00010b.r2.5AG0807340"/>
</dbReference>
<organism evidence="1 2">
    <name type="scientific">Avena sativa</name>
    <name type="common">Oat</name>
    <dbReference type="NCBI Taxonomy" id="4498"/>
    <lineage>
        <taxon>Eukaryota</taxon>
        <taxon>Viridiplantae</taxon>
        <taxon>Streptophyta</taxon>
        <taxon>Embryophyta</taxon>
        <taxon>Tracheophyta</taxon>
        <taxon>Spermatophyta</taxon>
        <taxon>Magnoliopsida</taxon>
        <taxon>Liliopsida</taxon>
        <taxon>Poales</taxon>
        <taxon>Poaceae</taxon>
        <taxon>BOP clade</taxon>
        <taxon>Pooideae</taxon>
        <taxon>Poodae</taxon>
        <taxon>Poeae</taxon>
        <taxon>Poeae Chloroplast Group 1 (Aveneae type)</taxon>
        <taxon>Aveninae</taxon>
        <taxon>Avena</taxon>
    </lineage>
</organism>
<keyword evidence="2" id="KW-1185">Reference proteome</keyword>
<accession>A0ACD5XFM9</accession>